<dbReference type="InterPro" id="IPR013320">
    <property type="entry name" value="ConA-like_dom_sf"/>
</dbReference>
<proteinExistence type="predicted"/>
<dbReference type="Gene3D" id="2.60.120.200">
    <property type="match status" value="1"/>
</dbReference>
<protein>
    <recommendedName>
        <fullName evidence="3">LamG-like jellyroll fold domain-containing protein</fullName>
    </recommendedName>
</protein>
<feature type="non-terminal residue" evidence="4">
    <location>
        <position position="273"/>
    </location>
</feature>
<dbReference type="PROSITE" id="PS51257">
    <property type="entry name" value="PROKAR_LIPOPROTEIN"/>
    <property type="match status" value="1"/>
</dbReference>
<dbReference type="SMART" id="SM00560">
    <property type="entry name" value="LamGL"/>
    <property type="match status" value="1"/>
</dbReference>
<name>A0A382TIR3_9ZZZZ</name>
<keyword evidence="2" id="KW-1015">Disulfide bond</keyword>
<gene>
    <name evidence="4" type="ORF">METZ01_LOCUS374810</name>
</gene>
<evidence type="ECO:0000256" key="2">
    <source>
        <dbReference type="ARBA" id="ARBA00023157"/>
    </source>
</evidence>
<evidence type="ECO:0000259" key="3">
    <source>
        <dbReference type="SMART" id="SM00560"/>
    </source>
</evidence>
<evidence type="ECO:0000313" key="4">
    <source>
        <dbReference type="EMBL" id="SVD21956.1"/>
    </source>
</evidence>
<dbReference type="AlphaFoldDB" id="A0A382TIR3"/>
<sequence length="273" mass="29371">MKTKLTLFIAVLAAALFGIGCESTNGTNKPAVKEKPTVDPLKNGLVAYYPFNGDAKDASGNGNDGKLNGATAAKDRHGANGNAYSFDGKGNYIEVSDSASLRPDYITISGWIYPTMPQPGDVAIVGKINYANATGSQYALHLRNLKPFAGIKRYSIGRHTGEGWHKVFSPSSIPLNQWSHVAETWDGKILKMYVNGKMNEQNINAPSGAIDKVVGGNLQIGRWFSAYPEQHFGGKLDDIRIYNRALSADEITALYDLEKPSSETASGTKKPGG</sequence>
<feature type="domain" description="LamG-like jellyroll fold" evidence="3">
    <location>
        <begin position="104"/>
        <end position="249"/>
    </location>
</feature>
<evidence type="ECO:0000256" key="1">
    <source>
        <dbReference type="ARBA" id="ARBA00022729"/>
    </source>
</evidence>
<dbReference type="Pfam" id="PF13385">
    <property type="entry name" value="Laminin_G_3"/>
    <property type="match status" value="1"/>
</dbReference>
<keyword evidence="1" id="KW-0732">Signal</keyword>
<accession>A0A382TIR3</accession>
<organism evidence="4">
    <name type="scientific">marine metagenome</name>
    <dbReference type="NCBI Taxonomy" id="408172"/>
    <lineage>
        <taxon>unclassified sequences</taxon>
        <taxon>metagenomes</taxon>
        <taxon>ecological metagenomes</taxon>
    </lineage>
</organism>
<dbReference type="SUPFAM" id="SSF49899">
    <property type="entry name" value="Concanavalin A-like lectins/glucanases"/>
    <property type="match status" value="1"/>
</dbReference>
<reference evidence="4" key="1">
    <citation type="submission" date="2018-05" db="EMBL/GenBank/DDBJ databases">
        <authorList>
            <person name="Lanie J.A."/>
            <person name="Ng W.-L."/>
            <person name="Kazmierczak K.M."/>
            <person name="Andrzejewski T.M."/>
            <person name="Davidsen T.M."/>
            <person name="Wayne K.J."/>
            <person name="Tettelin H."/>
            <person name="Glass J.I."/>
            <person name="Rusch D."/>
            <person name="Podicherti R."/>
            <person name="Tsui H.-C.T."/>
            <person name="Winkler M.E."/>
        </authorList>
    </citation>
    <scope>NUCLEOTIDE SEQUENCE</scope>
</reference>
<dbReference type="PANTHER" id="PTHR47635">
    <property type="entry name" value="CUB DOMAIN-CONTAINING PROTEIN"/>
    <property type="match status" value="1"/>
</dbReference>
<dbReference type="EMBL" id="UINC01136910">
    <property type="protein sequence ID" value="SVD21956.1"/>
    <property type="molecule type" value="Genomic_DNA"/>
</dbReference>
<dbReference type="InterPro" id="IPR006558">
    <property type="entry name" value="LamG-like"/>
</dbReference>
<dbReference type="PANTHER" id="PTHR47635:SF2">
    <property type="entry name" value="LAMG-LIKE JELLYROLL FOLD DOMAIN-CONTAINING PROTEIN"/>
    <property type="match status" value="1"/>
</dbReference>